<keyword evidence="2" id="KW-1185">Reference proteome</keyword>
<evidence type="ECO:0000313" key="2">
    <source>
        <dbReference type="Proteomes" id="UP000061489"/>
    </source>
</evidence>
<dbReference type="STRING" id="1420916.AU14_17635"/>
<dbReference type="KEGG" id="msx:AU14_17635"/>
<dbReference type="EMBL" id="CP007151">
    <property type="protein sequence ID" value="AHI30292.1"/>
    <property type="molecule type" value="Genomic_DNA"/>
</dbReference>
<evidence type="ECO:0000313" key="1">
    <source>
        <dbReference type="EMBL" id="AHI30292.1"/>
    </source>
</evidence>
<protein>
    <submittedName>
        <fullName evidence="1">Uncharacterized protein</fullName>
    </submittedName>
</protein>
<proteinExistence type="predicted"/>
<reference evidence="1 2" key="1">
    <citation type="journal article" date="2014" name="Genome Announc.">
        <title>Draft Genome Sequences of Marinobacter similis A3d10T and Marinobacter salarius R9SW1T.</title>
        <authorList>
            <person name="Ivanova E.P."/>
            <person name="Ng H.J."/>
            <person name="Webb H.K."/>
            <person name="Feng G."/>
            <person name="Oshima K."/>
            <person name="Hattori M."/>
            <person name="Ohkuma M."/>
            <person name="Sergeev A.F."/>
            <person name="Mikhailov V.V."/>
            <person name="Crawford R.J."/>
            <person name="Sawabe T."/>
        </authorList>
    </citation>
    <scope>NUCLEOTIDE SEQUENCE [LARGE SCALE GENOMIC DNA]</scope>
    <source>
        <strain evidence="1 2">A3d10</strain>
    </source>
</reference>
<accession>W5YM55</accession>
<gene>
    <name evidence="1" type="ORF">AU14_17635</name>
</gene>
<dbReference type="AlphaFoldDB" id="W5YM55"/>
<sequence>MTAIIIEGIRFPTPSQTEMALEYGLQQMKELGRGLHLRLIDVRGRAYTIPGVDREGLIREVEHHLLLVSSTPMELRS</sequence>
<organism evidence="1 2">
    <name type="scientific">Marinobacter similis</name>
    <dbReference type="NCBI Taxonomy" id="1420916"/>
    <lineage>
        <taxon>Bacteria</taxon>
        <taxon>Pseudomonadati</taxon>
        <taxon>Pseudomonadota</taxon>
        <taxon>Gammaproteobacteria</taxon>
        <taxon>Pseudomonadales</taxon>
        <taxon>Marinobacteraceae</taxon>
        <taxon>Marinobacter</taxon>
    </lineage>
</organism>
<dbReference type="HOGENOM" id="CLU_2633943_0_0_6"/>
<dbReference type="Proteomes" id="UP000061489">
    <property type="component" value="Chromosome"/>
</dbReference>
<name>W5YM55_9GAMM</name>
<dbReference type="RefSeq" id="WP_041342882.1">
    <property type="nucleotide sequence ID" value="NZ_CP007151.1"/>
</dbReference>